<organism evidence="1 2">
    <name type="scientific">Halocatena marina</name>
    <dbReference type="NCBI Taxonomy" id="2934937"/>
    <lineage>
        <taxon>Archaea</taxon>
        <taxon>Methanobacteriati</taxon>
        <taxon>Methanobacteriota</taxon>
        <taxon>Stenosarchaea group</taxon>
        <taxon>Halobacteria</taxon>
        <taxon>Halobacteriales</taxon>
        <taxon>Natronomonadaceae</taxon>
        <taxon>Halocatena</taxon>
    </lineage>
</organism>
<evidence type="ECO:0000313" key="2">
    <source>
        <dbReference type="Proteomes" id="UP001596417"/>
    </source>
</evidence>
<comment type="caution">
    <text evidence="1">The sequence shown here is derived from an EMBL/GenBank/DDBJ whole genome shotgun (WGS) entry which is preliminary data.</text>
</comment>
<dbReference type="EMBL" id="JBHTAX010000001">
    <property type="protein sequence ID" value="MFC7190589.1"/>
    <property type="molecule type" value="Genomic_DNA"/>
</dbReference>
<reference evidence="1 2" key="1">
    <citation type="journal article" date="2019" name="Int. J. Syst. Evol. Microbiol.">
        <title>The Global Catalogue of Microorganisms (GCM) 10K type strain sequencing project: providing services to taxonomists for standard genome sequencing and annotation.</title>
        <authorList>
            <consortium name="The Broad Institute Genomics Platform"/>
            <consortium name="The Broad Institute Genome Sequencing Center for Infectious Disease"/>
            <person name="Wu L."/>
            <person name="Ma J."/>
        </authorList>
    </citation>
    <scope>NUCLEOTIDE SEQUENCE [LARGE SCALE GENOMIC DNA]</scope>
    <source>
        <strain evidence="1 2">RDMS1</strain>
    </source>
</reference>
<evidence type="ECO:0000313" key="1">
    <source>
        <dbReference type="EMBL" id="MFC7190589.1"/>
    </source>
</evidence>
<dbReference type="GeneID" id="76200219"/>
<accession>A0ABD5YMH4</accession>
<dbReference type="RefSeq" id="WP_264556024.1">
    <property type="nucleotide sequence ID" value="NZ_CP109979.1"/>
</dbReference>
<sequence>MDDEQTEACGRCGMTSVVDAVGDEDRRCGFDSERIELDDKELRLASTPAVVAGRVKRRLDELATKFIHGR</sequence>
<dbReference type="Proteomes" id="UP001596417">
    <property type="component" value="Unassembled WGS sequence"/>
</dbReference>
<dbReference type="Pfam" id="PF26029">
    <property type="entry name" value="DUF8007"/>
    <property type="match status" value="1"/>
</dbReference>
<dbReference type="AlphaFoldDB" id="A0ABD5YMH4"/>
<name>A0ABD5YMH4_9EURY</name>
<dbReference type="InterPro" id="IPR058320">
    <property type="entry name" value="DUF8007"/>
</dbReference>
<keyword evidence="2" id="KW-1185">Reference proteome</keyword>
<proteinExistence type="predicted"/>
<gene>
    <name evidence="1" type="ORF">ACFQL7_12555</name>
</gene>
<protein>
    <submittedName>
        <fullName evidence="1">Uncharacterized protein</fullName>
    </submittedName>
</protein>